<name>A0A139SVA5_9GAMM</name>
<accession>A0A139SVA5</accession>
<dbReference type="PANTHER" id="PTHR43861">
    <property type="entry name" value="TRANS-ACONITATE 2-METHYLTRANSFERASE-RELATED"/>
    <property type="match status" value="1"/>
</dbReference>
<organism evidence="1 2">
    <name type="scientific">Ventosimonas gracilis</name>
    <dbReference type="NCBI Taxonomy" id="1680762"/>
    <lineage>
        <taxon>Bacteria</taxon>
        <taxon>Pseudomonadati</taxon>
        <taxon>Pseudomonadota</taxon>
        <taxon>Gammaproteobacteria</taxon>
        <taxon>Pseudomonadales</taxon>
        <taxon>Ventosimonadaceae</taxon>
        <taxon>Ventosimonas</taxon>
    </lineage>
</organism>
<dbReference type="CDD" id="cd02440">
    <property type="entry name" value="AdoMet_MTases"/>
    <property type="match status" value="1"/>
</dbReference>
<dbReference type="Pfam" id="PF13489">
    <property type="entry name" value="Methyltransf_23"/>
    <property type="match status" value="1"/>
</dbReference>
<dbReference type="InterPro" id="IPR029063">
    <property type="entry name" value="SAM-dependent_MTases_sf"/>
</dbReference>
<keyword evidence="2" id="KW-1185">Reference proteome</keyword>
<evidence type="ECO:0000313" key="1">
    <source>
        <dbReference type="EMBL" id="KXU38493.1"/>
    </source>
</evidence>
<comment type="caution">
    <text evidence="1">The sequence shown here is derived from an EMBL/GenBank/DDBJ whole genome shotgun (WGS) entry which is preliminary data.</text>
</comment>
<dbReference type="EMBL" id="LSZO01000130">
    <property type="protein sequence ID" value="KXU38493.1"/>
    <property type="molecule type" value="Genomic_DNA"/>
</dbReference>
<reference evidence="1 2" key="1">
    <citation type="submission" date="2016-02" db="EMBL/GenBank/DDBJ databases">
        <authorList>
            <person name="Wen L."/>
            <person name="He K."/>
            <person name="Yang H."/>
        </authorList>
    </citation>
    <scope>NUCLEOTIDE SEQUENCE [LARGE SCALE GENOMIC DNA]</scope>
    <source>
        <strain evidence="1 2">CV58</strain>
    </source>
</reference>
<dbReference type="SUPFAM" id="SSF53335">
    <property type="entry name" value="S-adenosyl-L-methionine-dependent methyltransferases"/>
    <property type="match status" value="1"/>
</dbReference>
<dbReference type="Proteomes" id="UP000072660">
    <property type="component" value="Unassembled WGS sequence"/>
</dbReference>
<evidence type="ECO:0000313" key="2">
    <source>
        <dbReference type="Proteomes" id="UP000072660"/>
    </source>
</evidence>
<sequence>MDLLERETTPALRYRNQPVASGYLDAQSENYCGDALLFRHRIVRQVGAQLGELVRHGTSALMPDRAKLQRGWAQAARVQIAQEQRAVTADVARELCARLPQFQHARRLLDLGGGPGLVAIALAQIQSALTGVVFEYPQAAAVAQEHIDSAGLSSRLQAIGGDLNSDDFGTDYDLVWCSSVLHFVADIPAVLQRLYRAMRPGGVLVCCHAEVLDDAAEAKHILQYYLYMRMQGRQVWPQGKLAQALAHAGLINVQTLQQVRFPVTPLTVLIAHKPRANP</sequence>
<dbReference type="Gene3D" id="3.40.50.150">
    <property type="entry name" value="Vaccinia Virus protein VP39"/>
    <property type="match status" value="1"/>
</dbReference>
<proteinExistence type="predicted"/>
<gene>
    <name evidence="1" type="ORF">AXE65_13050</name>
</gene>
<dbReference type="AlphaFoldDB" id="A0A139SVA5"/>
<protein>
    <submittedName>
        <fullName evidence="1">Uncharacterized protein</fullName>
    </submittedName>
</protein>